<proteinExistence type="predicted"/>
<evidence type="ECO:0000313" key="3">
    <source>
        <dbReference type="EMBL" id="WZB89867.1"/>
    </source>
</evidence>
<dbReference type="Pfam" id="PF00107">
    <property type="entry name" value="ADH_zinc_N"/>
    <property type="match status" value="1"/>
</dbReference>
<dbReference type="Proteomes" id="UP001483337">
    <property type="component" value="Chromosome"/>
</dbReference>
<dbReference type="SMART" id="SM00829">
    <property type="entry name" value="PKS_ER"/>
    <property type="match status" value="1"/>
</dbReference>
<dbReference type="InterPro" id="IPR051603">
    <property type="entry name" value="Zinc-ADH_QOR/CCCR"/>
</dbReference>
<dbReference type="InterPro" id="IPR013149">
    <property type="entry name" value="ADH-like_C"/>
</dbReference>
<accession>A0ABZ2UWS1</accession>
<evidence type="ECO:0000256" key="1">
    <source>
        <dbReference type="ARBA" id="ARBA00022857"/>
    </source>
</evidence>
<dbReference type="InterPro" id="IPR036291">
    <property type="entry name" value="NAD(P)-bd_dom_sf"/>
</dbReference>
<dbReference type="InterPro" id="IPR020843">
    <property type="entry name" value="ER"/>
</dbReference>
<keyword evidence="1" id="KW-0521">NADP</keyword>
<dbReference type="Gene3D" id="3.40.50.720">
    <property type="entry name" value="NAD(P)-binding Rossmann-like Domain"/>
    <property type="match status" value="1"/>
</dbReference>
<evidence type="ECO:0000259" key="2">
    <source>
        <dbReference type="SMART" id="SM00829"/>
    </source>
</evidence>
<dbReference type="SUPFAM" id="SSF51735">
    <property type="entry name" value="NAD(P)-binding Rossmann-fold domains"/>
    <property type="match status" value="1"/>
</dbReference>
<dbReference type="Pfam" id="PF08240">
    <property type="entry name" value="ADH_N"/>
    <property type="match status" value="1"/>
</dbReference>
<name>A0ABZ2UWS1_9CYAN</name>
<dbReference type="PANTHER" id="PTHR44154:SF1">
    <property type="entry name" value="QUINONE OXIDOREDUCTASE"/>
    <property type="match status" value="1"/>
</dbReference>
<feature type="domain" description="Enoyl reductase (ER)" evidence="2">
    <location>
        <begin position="10"/>
        <end position="323"/>
    </location>
</feature>
<sequence length="327" mass="35044">MKALILERPGTPDTLRLAEMPQPQPGEGEVRVKVKAVGLNPADYQFMATGFPQWNYPFIPGMDVAGTIDALGKNVTNWSIGDRIYYHGNFTQPGGFAEFAITTADTIAPIPEGVSFTTAAALPCASFTAYQVLYHKLHIQPDQTILIHGGAGGVGGFAIQLAARTGLQIISTCSTQNIEWVRHLGATEIIDYTRENVPERVREITQGRGVDAIIDTVSSASATTGLELLAYGGSIACVAELPDLSKMQSFGKAISVHDIALGMVYLLGDKKAQMQLAEIGKAIGKLVADQQINPLLEKIISLTEIPQALEHLAGRHGRGKIVAQIED</sequence>
<dbReference type="EMBL" id="CP150886">
    <property type="protein sequence ID" value="WZB89867.1"/>
    <property type="molecule type" value="Genomic_DNA"/>
</dbReference>
<dbReference type="RefSeq" id="WP_353932762.1">
    <property type="nucleotide sequence ID" value="NZ_CP150886.1"/>
</dbReference>
<dbReference type="InterPro" id="IPR011032">
    <property type="entry name" value="GroES-like_sf"/>
</dbReference>
<keyword evidence="4" id="KW-1185">Reference proteome</keyword>
<dbReference type="PANTHER" id="PTHR44154">
    <property type="entry name" value="QUINONE OXIDOREDUCTASE"/>
    <property type="match status" value="1"/>
</dbReference>
<dbReference type="InterPro" id="IPR013154">
    <property type="entry name" value="ADH-like_N"/>
</dbReference>
<organism evidence="3 4">
    <name type="scientific">Okeanomitos corallinicola TIOX110</name>
    <dbReference type="NCBI Taxonomy" id="3133117"/>
    <lineage>
        <taxon>Bacteria</taxon>
        <taxon>Bacillati</taxon>
        <taxon>Cyanobacteriota</taxon>
        <taxon>Cyanophyceae</taxon>
        <taxon>Nostocales</taxon>
        <taxon>Aphanizomenonaceae</taxon>
        <taxon>Okeanomitos</taxon>
    </lineage>
</organism>
<protein>
    <submittedName>
        <fullName evidence="3">Zinc-binding dehydrogenase</fullName>
    </submittedName>
</protein>
<dbReference type="SUPFAM" id="SSF50129">
    <property type="entry name" value="GroES-like"/>
    <property type="match status" value="1"/>
</dbReference>
<dbReference type="CDD" id="cd08271">
    <property type="entry name" value="MDR5"/>
    <property type="match status" value="1"/>
</dbReference>
<dbReference type="Gene3D" id="3.90.180.10">
    <property type="entry name" value="Medium-chain alcohol dehydrogenases, catalytic domain"/>
    <property type="match status" value="1"/>
</dbReference>
<evidence type="ECO:0000313" key="4">
    <source>
        <dbReference type="Proteomes" id="UP001483337"/>
    </source>
</evidence>
<gene>
    <name evidence="3" type="ORF">WJM97_09300</name>
</gene>
<reference evidence="3 4" key="1">
    <citation type="submission" date="2024-04" db="EMBL/GenBank/DDBJ databases">
        <title>Okeanomitos corallinicola gen. &amp; sp. nov. (Nostocales, Cyanobacteria), a new toxic marine heterocyst-forming cyanobacterium from a coral reef.</title>
        <authorList>
            <person name="Li H."/>
            <person name="Li R."/>
            <person name="Kang J."/>
            <person name="Hii K.S."/>
            <person name="Mohamed H.F."/>
            <person name="Xu X."/>
            <person name="Luo Z."/>
        </authorList>
    </citation>
    <scope>NUCLEOTIDE SEQUENCE [LARGE SCALE GENOMIC DNA]</scope>
    <source>
        <strain evidence="3 4">TIOX110</strain>
    </source>
</reference>